<proteinExistence type="predicted"/>
<comment type="caution">
    <text evidence="1">The sequence shown here is derived from an EMBL/GenBank/DDBJ whole genome shotgun (WGS) entry which is preliminary data.</text>
</comment>
<protein>
    <submittedName>
        <fullName evidence="1">Uncharacterized protein</fullName>
    </submittedName>
</protein>
<dbReference type="RefSeq" id="XP_018709961.1">
    <property type="nucleotide sequence ID" value="XM_018855067.1"/>
</dbReference>
<dbReference type="Proteomes" id="UP000092555">
    <property type="component" value="Unassembled WGS sequence"/>
</dbReference>
<reference evidence="1 2" key="1">
    <citation type="submission" date="2016-05" db="EMBL/GenBank/DDBJ databases">
        <title>Comparative genomics of biotechnologically important yeasts.</title>
        <authorList>
            <consortium name="DOE Joint Genome Institute"/>
            <person name="Riley R."/>
            <person name="Haridas S."/>
            <person name="Wolfe K.H."/>
            <person name="Lopes M.R."/>
            <person name="Hittinger C.T."/>
            <person name="Goker M."/>
            <person name="Salamov A."/>
            <person name="Wisecaver J."/>
            <person name="Long T.M."/>
            <person name="Aerts A.L."/>
            <person name="Barry K."/>
            <person name="Choi C."/>
            <person name="Clum A."/>
            <person name="Coughlan A.Y."/>
            <person name="Deshpande S."/>
            <person name="Douglass A.P."/>
            <person name="Hanson S.J."/>
            <person name="Klenk H.-P."/>
            <person name="LaButti K."/>
            <person name="Lapidus A."/>
            <person name="Lindquist E."/>
            <person name="Lipzen A."/>
            <person name="Meier-kolthoff J.P."/>
            <person name="Ohm R.A."/>
            <person name="Otillar R.P."/>
            <person name="Pangilinan J."/>
            <person name="Peng Y."/>
            <person name="Rokas A."/>
            <person name="Rosa C.A."/>
            <person name="Scheuner C."/>
            <person name="Sibirny A.A."/>
            <person name="Slot J.C."/>
            <person name="Stielow J.B."/>
            <person name="Sun H."/>
            <person name="Kurtzman C.P."/>
            <person name="Blackwell M."/>
            <person name="Grigoriev I.V."/>
            <person name="Jeffries T.W."/>
        </authorList>
    </citation>
    <scope>NUCLEOTIDE SEQUENCE [LARGE SCALE GENOMIC DNA]</scope>
    <source>
        <strain evidence="1 2">NRRL YB-4993</strain>
    </source>
</reference>
<dbReference type="EMBL" id="LXTC01000006">
    <property type="protein sequence ID" value="OBA19433.1"/>
    <property type="molecule type" value="Genomic_DNA"/>
</dbReference>
<gene>
    <name evidence="1" type="ORF">METBIDRAFT_213914</name>
</gene>
<keyword evidence="2" id="KW-1185">Reference proteome</keyword>
<name>A0A1A0H692_9ASCO</name>
<evidence type="ECO:0000313" key="1">
    <source>
        <dbReference type="EMBL" id="OBA19433.1"/>
    </source>
</evidence>
<evidence type="ECO:0000313" key="2">
    <source>
        <dbReference type="Proteomes" id="UP000092555"/>
    </source>
</evidence>
<dbReference type="AlphaFoldDB" id="A0A1A0H692"/>
<accession>A0A1A0H692</accession>
<organism evidence="1 2">
    <name type="scientific">Metschnikowia bicuspidata var. bicuspidata NRRL YB-4993</name>
    <dbReference type="NCBI Taxonomy" id="869754"/>
    <lineage>
        <taxon>Eukaryota</taxon>
        <taxon>Fungi</taxon>
        <taxon>Dikarya</taxon>
        <taxon>Ascomycota</taxon>
        <taxon>Saccharomycotina</taxon>
        <taxon>Pichiomycetes</taxon>
        <taxon>Metschnikowiaceae</taxon>
        <taxon>Metschnikowia</taxon>
    </lineage>
</organism>
<sequence>MGKMENNRDIAWIGNGLSATVGVHGTDKALPPTMASSWIKVVEACRGSRSIWFSKMALECTDKPNEVEVGGGETGTFRVSLGYEFCSRKESRTSPALFLSKRKDVHIHKGMGVCRHDLLDYLRSSNDFVDSLGFCLTSVLYLDLNPSPRWQWLGRSHGHRGACGGQNPRSLTQQRKRYEKMIMPKNGDDGKENGKGLAWVMAAELDGNGSKLRNL</sequence>
<dbReference type="GeneID" id="30028043"/>